<reference evidence="1" key="2">
    <citation type="journal article" date="2007" name="Science">
        <title>Draft genome sequence of the sexually transmitted pathogen Trichomonas vaginalis.</title>
        <authorList>
            <person name="Carlton J.M."/>
            <person name="Hirt R.P."/>
            <person name="Silva J.C."/>
            <person name="Delcher A.L."/>
            <person name="Schatz M."/>
            <person name="Zhao Q."/>
            <person name="Wortman J.R."/>
            <person name="Bidwell S.L."/>
            <person name="Alsmark U.C.M."/>
            <person name="Besteiro S."/>
            <person name="Sicheritz-Ponten T."/>
            <person name="Noel C.J."/>
            <person name="Dacks J.B."/>
            <person name="Foster P.G."/>
            <person name="Simillion C."/>
            <person name="Van de Peer Y."/>
            <person name="Miranda-Saavedra D."/>
            <person name="Barton G.J."/>
            <person name="Westrop G.D."/>
            <person name="Mueller S."/>
            <person name="Dessi D."/>
            <person name="Fiori P.L."/>
            <person name="Ren Q."/>
            <person name="Paulsen I."/>
            <person name="Zhang H."/>
            <person name="Bastida-Corcuera F.D."/>
            <person name="Simoes-Barbosa A."/>
            <person name="Brown M.T."/>
            <person name="Hayes R.D."/>
            <person name="Mukherjee M."/>
            <person name="Okumura C.Y."/>
            <person name="Schneider R."/>
            <person name="Smith A.J."/>
            <person name="Vanacova S."/>
            <person name="Villalvazo M."/>
            <person name="Haas B.J."/>
            <person name="Pertea M."/>
            <person name="Feldblyum T.V."/>
            <person name="Utterback T.R."/>
            <person name="Shu C.L."/>
            <person name="Osoegawa K."/>
            <person name="de Jong P.J."/>
            <person name="Hrdy I."/>
            <person name="Horvathova L."/>
            <person name="Zubacova Z."/>
            <person name="Dolezal P."/>
            <person name="Malik S.B."/>
            <person name="Logsdon J.M. Jr."/>
            <person name="Henze K."/>
            <person name="Gupta A."/>
            <person name="Wang C.C."/>
            <person name="Dunne R.L."/>
            <person name="Upcroft J.A."/>
            <person name="Upcroft P."/>
            <person name="White O."/>
            <person name="Salzberg S.L."/>
            <person name="Tang P."/>
            <person name="Chiu C.-H."/>
            <person name="Lee Y.-S."/>
            <person name="Embley T.M."/>
            <person name="Coombs G.H."/>
            <person name="Mottram J.C."/>
            <person name="Tachezy J."/>
            <person name="Fraser-Liggett C.M."/>
            <person name="Johnson P.J."/>
        </authorList>
    </citation>
    <scope>NUCLEOTIDE SEQUENCE [LARGE SCALE GENOMIC DNA]</scope>
    <source>
        <strain evidence="1">G3</strain>
    </source>
</reference>
<organism evidence="1 2">
    <name type="scientific">Trichomonas vaginalis (strain ATCC PRA-98 / G3)</name>
    <dbReference type="NCBI Taxonomy" id="412133"/>
    <lineage>
        <taxon>Eukaryota</taxon>
        <taxon>Metamonada</taxon>
        <taxon>Parabasalia</taxon>
        <taxon>Trichomonadida</taxon>
        <taxon>Trichomonadidae</taxon>
        <taxon>Trichomonas</taxon>
    </lineage>
</organism>
<dbReference type="VEuPathDB" id="TrichDB:TVAG_176910"/>
<dbReference type="RefSeq" id="XP_001311251.1">
    <property type="nucleotide sequence ID" value="XM_001311250.1"/>
</dbReference>
<keyword evidence="2" id="KW-1185">Reference proteome</keyword>
<gene>
    <name evidence="1" type="ORF">TVAG_176910</name>
</gene>
<dbReference type="Proteomes" id="UP000001542">
    <property type="component" value="Unassembled WGS sequence"/>
</dbReference>
<dbReference type="KEGG" id="tva:4756117"/>
<reference evidence="1" key="1">
    <citation type="submission" date="2006-10" db="EMBL/GenBank/DDBJ databases">
        <authorList>
            <person name="Amadeo P."/>
            <person name="Zhao Q."/>
            <person name="Wortman J."/>
            <person name="Fraser-Liggett C."/>
            <person name="Carlton J."/>
        </authorList>
    </citation>
    <scope>NUCLEOTIDE SEQUENCE</scope>
    <source>
        <strain evidence="1">G3</strain>
    </source>
</reference>
<sequence length="269" mass="30441">MEQRFDSLNELIVALFKEEQTAILSIDKIYSLLESSTACVNVDPDGYIPANSVPRRKTMSVLQDDDTFVQVAAAGQVKWALKFKTTVSISDTAILSSIESMLTANGPMTIHQFAQNTDLPEVDAGLFLRFLTIHSSEFSALPDGTYWFAEQPLPEKHNYHAISIAVYNALQVLKQGTPDQIYWYLCLSTVENAPITNDIVLYELTHNPDVYEQPQLNVYRMMPKQFHVPNLQYKHVARRNSIPIVPNDTPFDPEAFFGKTTPFVFRISC</sequence>
<proteinExistence type="predicted"/>
<protein>
    <submittedName>
        <fullName evidence="1">Uncharacterized protein</fullName>
    </submittedName>
</protein>
<evidence type="ECO:0000313" key="2">
    <source>
        <dbReference type="Proteomes" id="UP000001542"/>
    </source>
</evidence>
<dbReference type="VEuPathDB" id="TrichDB:TVAGG3_1057910"/>
<name>A2F9S3_TRIV3</name>
<evidence type="ECO:0000313" key="1">
    <source>
        <dbReference type="EMBL" id="EAX98321.1"/>
    </source>
</evidence>
<dbReference type="AlphaFoldDB" id="A2F9S3"/>
<accession>A2F9S3</accession>
<dbReference type="EMBL" id="DS113680">
    <property type="protein sequence ID" value="EAX98321.1"/>
    <property type="molecule type" value="Genomic_DNA"/>
</dbReference>
<dbReference type="InParanoid" id="A2F9S3"/>